<dbReference type="InterPro" id="IPR001471">
    <property type="entry name" value="AP2/ERF_dom"/>
</dbReference>
<keyword evidence="5" id="KW-0539">Nucleus</keyword>
<dbReference type="OrthoDB" id="1750406at2759"/>
<evidence type="ECO:0000256" key="4">
    <source>
        <dbReference type="ARBA" id="ARBA00023163"/>
    </source>
</evidence>
<dbReference type="AlphaFoldDB" id="A0A6A1UZ22"/>
<name>A0A6A1UZ22_9ROSI</name>
<feature type="compositionally biased region" description="Basic residues" evidence="6">
    <location>
        <begin position="74"/>
        <end position="87"/>
    </location>
</feature>
<evidence type="ECO:0000256" key="6">
    <source>
        <dbReference type="SAM" id="MobiDB-lite"/>
    </source>
</evidence>
<feature type="region of interest" description="Disordered" evidence="6">
    <location>
        <begin position="547"/>
        <end position="567"/>
    </location>
</feature>
<dbReference type="InterPro" id="IPR016177">
    <property type="entry name" value="DNA-bd_dom_sf"/>
</dbReference>
<keyword evidence="3" id="KW-0238">DNA-binding</keyword>
<feature type="region of interest" description="Disordered" evidence="6">
    <location>
        <begin position="45"/>
        <end position="96"/>
    </location>
</feature>
<dbReference type="PROSITE" id="PS51032">
    <property type="entry name" value="AP2_ERF"/>
    <property type="match status" value="2"/>
</dbReference>
<evidence type="ECO:0000256" key="1">
    <source>
        <dbReference type="ARBA" id="ARBA00004123"/>
    </source>
</evidence>
<evidence type="ECO:0000259" key="7">
    <source>
        <dbReference type="PROSITE" id="PS51032"/>
    </source>
</evidence>
<dbReference type="InterPro" id="IPR036955">
    <property type="entry name" value="AP2/ERF_dom_sf"/>
</dbReference>
<feature type="compositionally biased region" description="Basic and acidic residues" evidence="6">
    <location>
        <begin position="56"/>
        <end position="67"/>
    </location>
</feature>
<dbReference type="PANTHER" id="PTHR32467:SF241">
    <property type="entry name" value="OS01G0899800 PROTEIN"/>
    <property type="match status" value="1"/>
</dbReference>
<feature type="domain" description="AP2/ERF" evidence="7">
    <location>
        <begin position="156"/>
        <end position="223"/>
    </location>
</feature>
<keyword evidence="4" id="KW-0804">Transcription</keyword>
<evidence type="ECO:0000313" key="8">
    <source>
        <dbReference type="EMBL" id="KAB1205694.1"/>
    </source>
</evidence>
<dbReference type="EMBL" id="RXIC02000025">
    <property type="protein sequence ID" value="KAB1205694.1"/>
    <property type="molecule type" value="Genomic_DNA"/>
</dbReference>
<dbReference type="SUPFAM" id="SSF54171">
    <property type="entry name" value="DNA-binding domain"/>
    <property type="match status" value="1"/>
</dbReference>
<protein>
    <submittedName>
        <fullName evidence="8">AP2-like ethylene-responsive transcription factor PLT2</fullName>
    </submittedName>
</protein>
<organism evidence="8 9">
    <name type="scientific">Morella rubra</name>
    <name type="common">Chinese bayberry</name>
    <dbReference type="NCBI Taxonomy" id="262757"/>
    <lineage>
        <taxon>Eukaryota</taxon>
        <taxon>Viridiplantae</taxon>
        <taxon>Streptophyta</taxon>
        <taxon>Embryophyta</taxon>
        <taxon>Tracheophyta</taxon>
        <taxon>Spermatophyta</taxon>
        <taxon>Magnoliopsida</taxon>
        <taxon>eudicotyledons</taxon>
        <taxon>Gunneridae</taxon>
        <taxon>Pentapetalae</taxon>
        <taxon>rosids</taxon>
        <taxon>fabids</taxon>
        <taxon>Fagales</taxon>
        <taxon>Myricaceae</taxon>
        <taxon>Morella</taxon>
    </lineage>
</organism>
<evidence type="ECO:0000256" key="5">
    <source>
        <dbReference type="ARBA" id="ARBA00023242"/>
    </source>
</evidence>
<dbReference type="Proteomes" id="UP000516437">
    <property type="component" value="Chromosome 7"/>
</dbReference>
<keyword evidence="2" id="KW-0805">Transcription regulation</keyword>
<feature type="region of interest" description="Disordered" evidence="6">
    <location>
        <begin position="423"/>
        <end position="442"/>
    </location>
</feature>
<comment type="caution">
    <text evidence="8">The sequence shown here is derived from an EMBL/GenBank/DDBJ whole genome shotgun (WGS) entry which is preliminary data.</text>
</comment>
<dbReference type="SMART" id="SM00380">
    <property type="entry name" value="AP2"/>
    <property type="match status" value="2"/>
</dbReference>
<evidence type="ECO:0000256" key="2">
    <source>
        <dbReference type="ARBA" id="ARBA00023015"/>
    </source>
</evidence>
<feature type="domain" description="AP2/ERF" evidence="7">
    <location>
        <begin position="50"/>
        <end position="120"/>
    </location>
</feature>
<reference evidence="8 9" key="1">
    <citation type="journal article" date="2019" name="Plant Biotechnol. J.">
        <title>The red bayberry genome and genetic basis of sex determination.</title>
        <authorList>
            <person name="Jia H.M."/>
            <person name="Jia H.J."/>
            <person name="Cai Q.L."/>
            <person name="Wang Y."/>
            <person name="Zhao H.B."/>
            <person name="Yang W.F."/>
            <person name="Wang G.Y."/>
            <person name="Li Y.H."/>
            <person name="Zhan D.L."/>
            <person name="Shen Y.T."/>
            <person name="Niu Q.F."/>
            <person name="Chang L."/>
            <person name="Qiu J."/>
            <person name="Zhao L."/>
            <person name="Xie H.B."/>
            <person name="Fu W.Y."/>
            <person name="Jin J."/>
            <person name="Li X.W."/>
            <person name="Jiao Y."/>
            <person name="Zhou C.C."/>
            <person name="Tu T."/>
            <person name="Chai C.Y."/>
            <person name="Gao J.L."/>
            <person name="Fan L.J."/>
            <person name="van de Weg E."/>
            <person name="Wang J.Y."/>
            <person name="Gao Z.S."/>
        </authorList>
    </citation>
    <scope>NUCLEOTIDE SEQUENCE [LARGE SCALE GENOMIC DNA]</scope>
    <source>
        <tissue evidence="8">Leaves</tissue>
    </source>
</reference>
<keyword evidence="9" id="KW-1185">Reference proteome</keyword>
<sequence>MAAEIPPTLDNPLLEVLYSDYEEAANYLLSGSEKGCMQVEDDVEGNVETSSNGISGEKDDPCQREEIVPQPPRAGHRKKSSSSRSHSHSVGGYGEEKEAARAHDLAALKFWGKTAPLNFSVNDYEKELEEMQFKTKEEYLLSIRRKSKGFARGISTYRGVSRLSYLFLTLMNQLPNISWPSQICSITLAMLKTQLSDIEEEAARAYDIAAIRLKGKGAVTNFDLSNYEVKSILESEKLPIGKGASKFIRHNSVDDVVLKKRNSENIATVCPQLGSSSSSQPRPQNQALEQLSSSFLHDATRGLTSFGRGEETSGHLTESLNLGFPSYGFSEGNNLTTMLNSIDSTSARLLPWWNQHMQPPDLSQFIQNYKHINRVQHQSPSWPLHDYQNPPFQKAPDLHGSINGIMSDNVNGGFPTNSRVLHGNSRVTETGHDSSIDTSWNQNRRHMDPFETYQGLQRGQNLQNISSFYQGEDLNFSCSHREIQNLEPQTNSNFCYGLTGVQSGVETSENLCSYVPGVLPPASCFPEGSSIAMETDNSCTGGSNGGFPMKEPTREGNIGVGSTEDGKLREDFGQYSADFDNPSSWMDLLNETFF</sequence>
<evidence type="ECO:0000313" key="9">
    <source>
        <dbReference type="Proteomes" id="UP000516437"/>
    </source>
</evidence>
<proteinExistence type="predicted"/>
<dbReference type="PANTHER" id="PTHR32467">
    <property type="entry name" value="AP2-LIKE ETHYLENE-RESPONSIVE TRANSCRIPTION FACTOR"/>
    <property type="match status" value="1"/>
</dbReference>
<evidence type="ECO:0000256" key="3">
    <source>
        <dbReference type="ARBA" id="ARBA00023125"/>
    </source>
</evidence>
<dbReference type="GO" id="GO:0005634">
    <property type="term" value="C:nucleus"/>
    <property type="evidence" value="ECO:0007669"/>
    <property type="project" value="UniProtKB-SubCell"/>
</dbReference>
<dbReference type="Gene3D" id="3.30.730.10">
    <property type="entry name" value="AP2/ERF domain"/>
    <property type="match status" value="2"/>
</dbReference>
<dbReference type="GO" id="GO:0003700">
    <property type="term" value="F:DNA-binding transcription factor activity"/>
    <property type="evidence" value="ECO:0007669"/>
    <property type="project" value="InterPro"/>
</dbReference>
<dbReference type="GO" id="GO:0003677">
    <property type="term" value="F:DNA binding"/>
    <property type="evidence" value="ECO:0007669"/>
    <property type="project" value="UniProtKB-KW"/>
</dbReference>
<comment type="subcellular location">
    <subcellularLocation>
        <location evidence="1">Nucleus</location>
    </subcellularLocation>
</comment>
<gene>
    <name evidence="8" type="ORF">CJ030_MR7G017866</name>
</gene>
<accession>A0A6A1UZ22</accession>